<dbReference type="InterPro" id="IPR035437">
    <property type="entry name" value="SNase_OB-fold_sf"/>
</dbReference>
<gene>
    <name evidence="4" type="ORF">ACFOOL_06760</name>
</gene>
<proteinExistence type="predicted"/>
<keyword evidence="2" id="KW-0812">Transmembrane</keyword>
<feature type="region of interest" description="Disordered" evidence="1">
    <location>
        <begin position="1"/>
        <end position="22"/>
    </location>
</feature>
<sequence length="178" mass="19775">MKFIRLRPKRPRPRRPAPPQRDAVTPALGVIALFAVCGLGWIAVDQFLPASSQVATFAGTAQERTARFSMCGRNRHTCVVDGDTIWLDGQNLRLQSYDTPEPHNDICGGQAEVALAHRASARLLELLNSNSFTVQTSGQDRYGRVLATIRIGGRDVGDILIEEGLARRWPDGHEWWCE</sequence>
<keyword evidence="5" id="KW-1185">Reference proteome</keyword>
<protein>
    <submittedName>
        <fullName evidence="4">Thermonuclease family protein</fullName>
    </submittedName>
</protein>
<dbReference type="SUPFAM" id="SSF50199">
    <property type="entry name" value="Staphylococcal nuclease"/>
    <property type="match status" value="1"/>
</dbReference>
<feature type="domain" description="TNase-like" evidence="3">
    <location>
        <begin position="79"/>
        <end position="167"/>
    </location>
</feature>
<reference evidence="5" key="1">
    <citation type="journal article" date="2019" name="Int. J. Syst. Evol. Microbiol.">
        <title>The Global Catalogue of Microorganisms (GCM) 10K type strain sequencing project: providing services to taxonomists for standard genome sequencing and annotation.</title>
        <authorList>
            <consortium name="The Broad Institute Genomics Platform"/>
            <consortium name="The Broad Institute Genome Sequencing Center for Infectious Disease"/>
            <person name="Wu L."/>
            <person name="Ma J."/>
        </authorList>
    </citation>
    <scope>NUCLEOTIDE SEQUENCE [LARGE SCALE GENOMIC DNA]</scope>
    <source>
        <strain evidence="5">KCTC 42281</strain>
    </source>
</reference>
<accession>A0ABV7WYS6</accession>
<feature type="compositionally biased region" description="Basic residues" evidence="1">
    <location>
        <begin position="1"/>
        <end position="15"/>
    </location>
</feature>
<comment type="caution">
    <text evidence="4">The sequence shown here is derived from an EMBL/GenBank/DDBJ whole genome shotgun (WGS) entry which is preliminary data.</text>
</comment>
<evidence type="ECO:0000313" key="4">
    <source>
        <dbReference type="EMBL" id="MFC3704451.1"/>
    </source>
</evidence>
<name>A0ABV7WYS6_9HYPH</name>
<dbReference type="Pfam" id="PF00565">
    <property type="entry name" value="SNase"/>
    <property type="match status" value="1"/>
</dbReference>
<keyword evidence="2" id="KW-0472">Membrane</keyword>
<dbReference type="Gene3D" id="2.40.50.90">
    <property type="match status" value="1"/>
</dbReference>
<dbReference type="InterPro" id="IPR016071">
    <property type="entry name" value="Staphylococal_nuclease_OB-fold"/>
</dbReference>
<evidence type="ECO:0000256" key="2">
    <source>
        <dbReference type="SAM" id="Phobius"/>
    </source>
</evidence>
<dbReference type="PROSITE" id="PS50830">
    <property type="entry name" value="TNASE_3"/>
    <property type="match status" value="1"/>
</dbReference>
<organism evidence="4 5">
    <name type="scientific">Devosia honganensis</name>
    <dbReference type="NCBI Taxonomy" id="1610527"/>
    <lineage>
        <taxon>Bacteria</taxon>
        <taxon>Pseudomonadati</taxon>
        <taxon>Pseudomonadota</taxon>
        <taxon>Alphaproteobacteria</taxon>
        <taxon>Hyphomicrobiales</taxon>
        <taxon>Devosiaceae</taxon>
        <taxon>Devosia</taxon>
    </lineage>
</organism>
<feature type="transmembrane region" description="Helical" evidence="2">
    <location>
        <begin position="21"/>
        <end position="44"/>
    </location>
</feature>
<evidence type="ECO:0000259" key="3">
    <source>
        <dbReference type="PROSITE" id="PS50830"/>
    </source>
</evidence>
<dbReference type="EMBL" id="JBHRYD010000004">
    <property type="protein sequence ID" value="MFC3704451.1"/>
    <property type="molecule type" value="Genomic_DNA"/>
</dbReference>
<evidence type="ECO:0000313" key="5">
    <source>
        <dbReference type="Proteomes" id="UP001595613"/>
    </source>
</evidence>
<evidence type="ECO:0000256" key="1">
    <source>
        <dbReference type="SAM" id="MobiDB-lite"/>
    </source>
</evidence>
<dbReference type="Proteomes" id="UP001595613">
    <property type="component" value="Unassembled WGS sequence"/>
</dbReference>
<dbReference type="RefSeq" id="WP_380096066.1">
    <property type="nucleotide sequence ID" value="NZ_JBHRYD010000004.1"/>
</dbReference>
<keyword evidence="2" id="KW-1133">Transmembrane helix</keyword>